<evidence type="ECO:0000313" key="8">
    <source>
        <dbReference type="EMBL" id="CUV62857.1"/>
    </source>
</evidence>
<evidence type="ECO:0000313" key="4">
    <source>
        <dbReference type="EMBL" id="CUV31386.1"/>
    </source>
</evidence>
<dbReference type="PATRIC" id="fig|305.107.peg.1957"/>
<dbReference type="EMBL" id="LN899822">
    <property type="protein sequence ID" value="CUV62857.1"/>
    <property type="molecule type" value="Genomic_DNA"/>
</dbReference>
<dbReference type="EMBL" id="CP085044">
    <property type="protein sequence ID" value="UZF17635.1"/>
    <property type="molecule type" value="Genomic_DNA"/>
</dbReference>
<evidence type="ECO:0000313" key="9">
    <source>
        <dbReference type="EMBL" id="UZF17635.1"/>
    </source>
</evidence>
<evidence type="ECO:0000313" key="3">
    <source>
        <dbReference type="EMBL" id="CUV21670.1"/>
    </source>
</evidence>
<geneLocation type="plasmid" evidence="9">
    <name>p1</name>
</geneLocation>
<dbReference type="EMBL" id="LN899824">
    <property type="protein sequence ID" value="CUV31386.1"/>
    <property type="molecule type" value="Genomic_DNA"/>
</dbReference>
<evidence type="ECO:0000259" key="2">
    <source>
        <dbReference type="Pfam" id="PF20204"/>
    </source>
</evidence>
<dbReference type="EMBL" id="LN899826">
    <property type="protein sequence ID" value="CUV38999.1"/>
    <property type="molecule type" value="Genomic_DNA"/>
</dbReference>
<reference evidence="4" key="1">
    <citation type="submission" date="2015-10" db="EMBL/GenBank/DDBJ databases">
        <authorList>
            <person name="Gilbert D.G."/>
        </authorList>
    </citation>
    <scope>NUCLEOTIDE SEQUENCE</scope>
    <source>
        <strain evidence="4">Phyl III-seqv23</strain>
    </source>
</reference>
<feature type="region of interest" description="Disordered" evidence="1">
    <location>
        <begin position="1"/>
        <end position="23"/>
    </location>
</feature>
<dbReference type="Pfam" id="PF20204">
    <property type="entry name" value="DUF6566"/>
    <property type="match status" value="1"/>
</dbReference>
<sequence length="103" mass="10796">MKTSPSPNPAAAGPASDPEAAGDGQVAFEQLHEYRNHTITIRPRRIGGGLWRAAFAVSLDSRALVAVGTEVGQAFRTPIGAARDAVDAARSFIDARLKACRPA</sequence>
<dbReference type="EMBL" id="LN899823">
    <property type="protein sequence ID" value="CUV21670.1"/>
    <property type="molecule type" value="Genomic_DNA"/>
</dbReference>
<protein>
    <recommendedName>
        <fullName evidence="2">DUF6566 domain-containing protein</fullName>
    </recommendedName>
</protein>
<dbReference type="AlphaFoldDB" id="A0A0K1ZRN0"/>
<evidence type="ECO:0000313" key="7">
    <source>
        <dbReference type="EMBL" id="CUV57155.1"/>
    </source>
</evidence>
<proteinExistence type="predicted"/>
<reference evidence="9" key="2">
    <citation type="submission" date="2021-10" db="EMBL/GenBank/DDBJ databases">
        <title>Complete genome sequences of five Ralstonia solancearum strains isolated from sunflower.</title>
        <authorList>
            <person name="She X."/>
            <person name="He Z."/>
        </authorList>
    </citation>
    <scope>NUCLEOTIDE SEQUENCE</scope>
    <source>
        <strain evidence="9">RS638</strain>
        <plasmid evidence="9">p1</plasmid>
    </source>
</reference>
<feature type="domain" description="DUF6566" evidence="2">
    <location>
        <begin position="31"/>
        <end position="99"/>
    </location>
</feature>
<accession>A0A0K1ZRN0</accession>
<name>A0A0K1ZRN0_RALSL</name>
<dbReference type="EMBL" id="LN899820">
    <property type="protein sequence ID" value="CUV57155.1"/>
    <property type="molecule type" value="Genomic_DNA"/>
</dbReference>
<evidence type="ECO:0000313" key="5">
    <source>
        <dbReference type="EMBL" id="CUV34191.1"/>
    </source>
</evidence>
<keyword evidence="9" id="KW-0614">Plasmid</keyword>
<feature type="compositionally biased region" description="Low complexity" evidence="1">
    <location>
        <begin position="9"/>
        <end position="23"/>
    </location>
</feature>
<dbReference type="EMBL" id="LN899825">
    <property type="protein sequence ID" value="CUV34191.1"/>
    <property type="molecule type" value="Genomic_DNA"/>
</dbReference>
<gene>
    <name evidence="9" type="ORF">LH706_18975</name>
    <name evidence="8" type="ORF">RD1301_v1_2800003</name>
    <name evidence="3" type="ORF">RUN1744_v1_80026</name>
    <name evidence="4" type="ORF">RUN1985_v1_890035</name>
    <name evidence="7" type="ORF">RUN215_v1_1160002</name>
    <name evidence="5" type="ORF">TD1301_v1_820003</name>
    <name evidence="6" type="ORF">TF3108_v1_210016</name>
</gene>
<evidence type="ECO:0000256" key="1">
    <source>
        <dbReference type="SAM" id="MobiDB-lite"/>
    </source>
</evidence>
<organism evidence="4">
    <name type="scientific">Ralstonia solanacearum</name>
    <name type="common">Pseudomonas solanacearum</name>
    <dbReference type="NCBI Taxonomy" id="305"/>
    <lineage>
        <taxon>Bacteria</taxon>
        <taxon>Pseudomonadati</taxon>
        <taxon>Pseudomonadota</taxon>
        <taxon>Betaproteobacteria</taxon>
        <taxon>Burkholderiales</taxon>
        <taxon>Burkholderiaceae</taxon>
        <taxon>Ralstonia</taxon>
        <taxon>Ralstonia solanacearum species complex</taxon>
    </lineage>
</organism>
<dbReference type="InterPro" id="IPR046696">
    <property type="entry name" value="DUF6566"/>
</dbReference>
<evidence type="ECO:0000313" key="6">
    <source>
        <dbReference type="EMBL" id="CUV38999.1"/>
    </source>
</evidence>